<dbReference type="EMBL" id="BQNB010009883">
    <property type="protein sequence ID" value="GJS69737.1"/>
    <property type="molecule type" value="Genomic_DNA"/>
</dbReference>
<sequence>MLTRCNKSCEGLIMVKRDVEIETVGEGVDEIDKLAELTDEMQLKQEDQGCVHASNEIQLHVVHVVADEHEEYDSSNKEFVECLNPKFRNHATMDWHTKNALWIYWKRSEDEETLDPEDTDSHDDIEIAEIFKIETNLFCCETPSCKTIVEPTNPLLTISNASTKNITDNEPFDKDAWISTWGYGIPWVCKEPWLDNDWGKRSLGNIIHTCSLIRMKRGFTQCPSCNWEEDEACNEGDLPGIIHDRANNQILYKNYEWYDGLEYGELKEKL</sequence>
<evidence type="ECO:0000313" key="2">
    <source>
        <dbReference type="Proteomes" id="UP001151760"/>
    </source>
</evidence>
<comment type="caution">
    <text evidence="1">The sequence shown here is derived from an EMBL/GenBank/DDBJ whole genome shotgun (WGS) entry which is preliminary data.</text>
</comment>
<evidence type="ECO:0000313" key="1">
    <source>
        <dbReference type="EMBL" id="GJS69737.1"/>
    </source>
</evidence>
<dbReference type="Proteomes" id="UP001151760">
    <property type="component" value="Unassembled WGS sequence"/>
</dbReference>
<reference evidence="1" key="1">
    <citation type="journal article" date="2022" name="Int. J. Mol. Sci.">
        <title>Draft Genome of Tanacetum Coccineum: Genomic Comparison of Closely Related Tanacetum-Family Plants.</title>
        <authorList>
            <person name="Yamashiro T."/>
            <person name="Shiraishi A."/>
            <person name="Nakayama K."/>
            <person name="Satake H."/>
        </authorList>
    </citation>
    <scope>NUCLEOTIDE SEQUENCE</scope>
</reference>
<gene>
    <name evidence="1" type="ORF">Tco_0702578</name>
</gene>
<name>A0ABQ4XX78_9ASTR</name>
<organism evidence="1 2">
    <name type="scientific">Tanacetum coccineum</name>
    <dbReference type="NCBI Taxonomy" id="301880"/>
    <lineage>
        <taxon>Eukaryota</taxon>
        <taxon>Viridiplantae</taxon>
        <taxon>Streptophyta</taxon>
        <taxon>Embryophyta</taxon>
        <taxon>Tracheophyta</taxon>
        <taxon>Spermatophyta</taxon>
        <taxon>Magnoliopsida</taxon>
        <taxon>eudicotyledons</taxon>
        <taxon>Gunneridae</taxon>
        <taxon>Pentapetalae</taxon>
        <taxon>asterids</taxon>
        <taxon>campanulids</taxon>
        <taxon>Asterales</taxon>
        <taxon>Asteraceae</taxon>
        <taxon>Asteroideae</taxon>
        <taxon>Anthemideae</taxon>
        <taxon>Anthemidinae</taxon>
        <taxon>Tanacetum</taxon>
    </lineage>
</organism>
<proteinExistence type="predicted"/>
<keyword evidence="2" id="KW-1185">Reference proteome</keyword>
<protein>
    <submittedName>
        <fullName evidence="1">Uncharacterized protein</fullName>
    </submittedName>
</protein>
<reference evidence="1" key="2">
    <citation type="submission" date="2022-01" db="EMBL/GenBank/DDBJ databases">
        <authorList>
            <person name="Yamashiro T."/>
            <person name="Shiraishi A."/>
            <person name="Satake H."/>
            <person name="Nakayama K."/>
        </authorList>
    </citation>
    <scope>NUCLEOTIDE SEQUENCE</scope>
</reference>
<accession>A0ABQ4XX78</accession>